<evidence type="ECO:0000256" key="1">
    <source>
        <dbReference type="ARBA" id="ARBA00022860"/>
    </source>
</evidence>
<dbReference type="PANTHER" id="PTHR32295:SF95">
    <property type="entry name" value="PROTEIN IQ-DOMAIN 6"/>
    <property type="match status" value="1"/>
</dbReference>
<evidence type="ECO:0000313" key="5">
    <source>
        <dbReference type="Proteomes" id="UP001222027"/>
    </source>
</evidence>
<keyword evidence="1" id="KW-0112">Calmodulin-binding</keyword>
<dbReference type="GO" id="GO:0005516">
    <property type="term" value="F:calmodulin binding"/>
    <property type="evidence" value="ECO:0007669"/>
    <property type="project" value="UniProtKB-KW"/>
</dbReference>
<reference evidence="4 5" key="1">
    <citation type="submission" date="2022-12" db="EMBL/GenBank/DDBJ databases">
        <title>Chromosome-scale assembly of the Ensete ventricosum genome.</title>
        <authorList>
            <person name="Dussert Y."/>
            <person name="Stocks J."/>
            <person name="Wendawek A."/>
            <person name="Woldeyes F."/>
            <person name="Nichols R.A."/>
            <person name="Borrell J.S."/>
        </authorList>
    </citation>
    <scope>NUCLEOTIDE SEQUENCE [LARGE SCALE GENOMIC DNA]</scope>
    <source>
        <strain evidence="5">cv. Maze</strain>
        <tissue evidence="4">Seeds</tissue>
    </source>
</reference>
<organism evidence="4 5">
    <name type="scientific">Ensete ventricosum</name>
    <name type="common">Abyssinian banana</name>
    <name type="synonym">Musa ensete</name>
    <dbReference type="NCBI Taxonomy" id="4639"/>
    <lineage>
        <taxon>Eukaryota</taxon>
        <taxon>Viridiplantae</taxon>
        <taxon>Streptophyta</taxon>
        <taxon>Embryophyta</taxon>
        <taxon>Tracheophyta</taxon>
        <taxon>Spermatophyta</taxon>
        <taxon>Magnoliopsida</taxon>
        <taxon>Liliopsida</taxon>
        <taxon>Zingiberales</taxon>
        <taxon>Musaceae</taxon>
        <taxon>Ensete</taxon>
    </lineage>
</organism>
<dbReference type="EMBL" id="JAQQAF010000008">
    <property type="protein sequence ID" value="KAJ8464855.1"/>
    <property type="molecule type" value="Genomic_DNA"/>
</dbReference>
<name>A0AAV8Q7L7_ENSVE</name>
<comment type="caution">
    <text evidence="4">The sequence shown here is derived from an EMBL/GenBank/DDBJ whole genome shotgun (WGS) entry which is preliminary data.</text>
</comment>
<protein>
    <recommendedName>
        <fullName evidence="6">DUF4005 domain-containing protein</fullName>
    </recommendedName>
</protein>
<evidence type="ECO:0000256" key="2">
    <source>
        <dbReference type="ARBA" id="ARBA00024341"/>
    </source>
</evidence>
<evidence type="ECO:0000256" key="3">
    <source>
        <dbReference type="SAM" id="MobiDB-lite"/>
    </source>
</evidence>
<dbReference type="Proteomes" id="UP001222027">
    <property type="component" value="Unassembled WGS sequence"/>
</dbReference>
<feature type="region of interest" description="Disordered" evidence="3">
    <location>
        <begin position="17"/>
        <end position="36"/>
    </location>
</feature>
<sequence length="463" mass="51674">MGGTGKWIKSFMVGLKKQAQEGTEKSDSGGNGRSRKWKKLWRSSSWDNLSLRRGSGSICHRSVASEASDVSSVADAITAAAATVVRAPPRDFQVVRQEWATIRIQTAFRAFLARRALRALRGIVRLQAIVRGRQVRKQAAVALRCMQALVRVQARVRARRARMSTKGLAVKKMLEARRGKLDPLKEAEEGWCDSPGTLEEVREKLHLRQKGTVKREKVTCYALSHQQSRPAVSGRLKHTPASLKHHGFDSSGGNWNWNWNWLERWMAAKTWESRLMECNVSEAQYKEDNRGICSACSELGPANIKKNNISMRISARPPTKSTSHCGRTLCASSPSIGLFNKESSASSSSAYMSTPISSSACLASDRTEDSNRSRPNYMNLTESIKAKQKASNTQKMTVQEHPSGGVQSHWKTSSNIHMKTTDCSNPPLLCCKLENQLPQKDKSSMRSIYRGIHCCRKRHTFVS</sequence>
<dbReference type="AlphaFoldDB" id="A0AAV8Q7L7"/>
<accession>A0AAV8Q7L7</accession>
<keyword evidence="5" id="KW-1185">Reference proteome</keyword>
<comment type="similarity">
    <text evidence="2">Belongs to the IQD family.</text>
</comment>
<dbReference type="PANTHER" id="PTHR32295">
    <property type="entry name" value="IQ-DOMAIN 5-RELATED"/>
    <property type="match status" value="1"/>
</dbReference>
<proteinExistence type="inferred from homology"/>
<evidence type="ECO:0000313" key="4">
    <source>
        <dbReference type="EMBL" id="KAJ8464855.1"/>
    </source>
</evidence>
<feature type="compositionally biased region" description="Basic and acidic residues" evidence="3">
    <location>
        <begin position="18"/>
        <end position="27"/>
    </location>
</feature>
<dbReference type="PROSITE" id="PS50096">
    <property type="entry name" value="IQ"/>
    <property type="match status" value="2"/>
</dbReference>
<evidence type="ECO:0008006" key="6">
    <source>
        <dbReference type="Google" id="ProtNLM"/>
    </source>
</evidence>
<gene>
    <name evidence="4" type="ORF">OPV22_027407</name>
</gene>